<dbReference type="EC" id="1.1.1.380" evidence="6"/>
<dbReference type="InterPro" id="IPR050129">
    <property type="entry name" value="Zn_alcohol_dh"/>
</dbReference>
<dbReference type="Pfam" id="PF00107">
    <property type="entry name" value="ADH_zinc_N"/>
    <property type="match status" value="1"/>
</dbReference>
<reference evidence="6 7" key="1">
    <citation type="submission" date="2021-03" db="EMBL/GenBank/DDBJ databases">
        <title>Genomic Encyclopedia of Type Strains, Phase IV (KMG-IV): sequencing the most valuable type-strain genomes for metagenomic binning, comparative biology and taxonomic classification.</title>
        <authorList>
            <person name="Goeker M."/>
        </authorList>
    </citation>
    <scope>NUCLEOTIDE SEQUENCE [LARGE SCALE GENOMIC DNA]</scope>
    <source>
        <strain evidence="6 7">DSM 26048</strain>
    </source>
</reference>
<evidence type="ECO:0000256" key="1">
    <source>
        <dbReference type="ARBA" id="ARBA00022723"/>
    </source>
</evidence>
<protein>
    <submittedName>
        <fullName evidence="6">L-gulonate 5-dehydrogenase</fullName>
        <ecNumber evidence="6">1.1.1.380</ecNumber>
    </submittedName>
</protein>
<dbReference type="InterPro" id="IPR002328">
    <property type="entry name" value="ADH_Zn_CS"/>
</dbReference>
<name>A0ABS4IPD9_9BACL</name>
<dbReference type="EMBL" id="JAGGLB010000002">
    <property type="protein sequence ID" value="MBP1989436.1"/>
    <property type="molecule type" value="Genomic_DNA"/>
</dbReference>
<comment type="similarity">
    <text evidence="4">Belongs to the zinc-containing alcohol dehydrogenase family.</text>
</comment>
<dbReference type="RefSeq" id="WP_209970245.1">
    <property type="nucleotide sequence ID" value="NZ_JAGGLB010000002.1"/>
</dbReference>
<evidence type="ECO:0000256" key="3">
    <source>
        <dbReference type="ARBA" id="ARBA00023002"/>
    </source>
</evidence>
<keyword evidence="7" id="KW-1185">Reference proteome</keyword>
<keyword evidence="3 6" id="KW-0560">Oxidoreductase</keyword>
<proteinExistence type="inferred from homology"/>
<dbReference type="InterPro" id="IPR020843">
    <property type="entry name" value="ER"/>
</dbReference>
<dbReference type="SMART" id="SM00829">
    <property type="entry name" value="PKS_ER"/>
    <property type="match status" value="1"/>
</dbReference>
<accession>A0ABS4IPD9</accession>
<dbReference type="Pfam" id="PF08240">
    <property type="entry name" value="ADH_N"/>
    <property type="match status" value="1"/>
</dbReference>
<organism evidence="6 7">
    <name type="scientific">Paenibacillus eucommiae</name>
    <dbReference type="NCBI Taxonomy" id="1355755"/>
    <lineage>
        <taxon>Bacteria</taxon>
        <taxon>Bacillati</taxon>
        <taxon>Bacillota</taxon>
        <taxon>Bacilli</taxon>
        <taxon>Bacillales</taxon>
        <taxon>Paenibacillaceae</taxon>
        <taxon>Paenibacillus</taxon>
    </lineage>
</organism>
<dbReference type="Gene3D" id="3.90.180.10">
    <property type="entry name" value="Medium-chain alcohol dehydrogenases, catalytic domain"/>
    <property type="match status" value="1"/>
</dbReference>
<dbReference type="InterPro" id="IPR036291">
    <property type="entry name" value="NAD(P)-bd_dom_sf"/>
</dbReference>
<comment type="caution">
    <text evidence="6">The sequence shown here is derived from an EMBL/GenBank/DDBJ whole genome shotgun (WGS) entry which is preliminary data.</text>
</comment>
<dbReference type="PANTHER" id="PTHR43401">
    <property type="entry name" value="L-THREONINE 3-DEHYDROGENASE"/>
    <property type="match status" value="1"/>
</dbReference>
<dbReference type="PROSITE" id="PS00059">
    <property type="entry name" value="ADH_ZINC"/>
    <property type="match status" value="1"/>
</dbReference>
<comment type="cofactor">
    <cofactor evidence="4">
        <name>Zn(2+)</name>
        <dbReference type="ChEBI" id="CHEBI:29105"/>
    </cofactor>
</comment>
<evidence type="ECO:0000313" key="6">
    <source>
        <dbReference type="EMBL" id="MBP1989436.1"/>
    </source>
</evidence>
<keyword evidence="1 4" id="KW-0479">Metal-binding</keyword>
<dbReference type="InterPro" id="IPR013154">
    <property type="entry name" value="ADH-like_N"/>
</dbReference>
<evidence type="ECO:0000259" key="5">
    <source>
        <dbReference type="SMART" id="SM00829"/>
    </source>
</evidence>
<keyword evidence="2 4" id="KW-0862">Zinc</keyword>
<evidence type="ECO:0000256" key="2">
    <source>
        <dbReference type="ARBA" id="ARBA00022833"/>
    </source>
</evidence>
<dbReference type="Proteomes" id="UP001519287">
    <property type="component" value="Unassembled WGS sequence"/>
</dbReference>
<dbReference type="InterPro" id="IPR011032">
    <property type="entry name" value="GroES-like_sf"/>
</dbReference>
<dbReference type="GO" id="GO:0016491">
    <property type="term" value="F:oxidoreductase activity"/>
    <property type="evidence" value="ECO:0007669"/>
    <property type="project" value="UniProtKB-KW"/>
</dbReference>
<feature type="domain" description="Enoyl reductase (ER)" evidence="5">
    <location>
        <begin position="13"/>
        <end position="356"/>
    </location>
</feature>
<sequence length="358" mass="39108">MSHSTQQIWEWTGLDKVESREVQRDEPGAGKVEVRIKAIGICGTDLHIMDGHFPFGSPPQPLGHELSGVVERVGKDVAGWVPGTRVCIDPLIGCGVCMECLSGSKHRCPEGVEIGLHIPGGWQQFLHVPADNLYRIADEVTFEEATQAETLHCCLGGIDKLDIRLGMHAAVIGDGPTGLYFLQLLKASGISKLTLIGRQESRLRLGKELGADVTIFADEAQKQRSEPGQMQKQELEEELQEQKLELEESCDIVIDAAGNEASIALAIRLLRKGGQLMLFGLPANPVPVDIQQIVLKELRLIGTTNAPDVWQRVVQLQADGGVRVKPLITQTFTFDQLDQAISLARNEPAETVKIIVTV</sequence>
<dbReference type="InterPro" id="IPR013149">
    <property type="entry name" value="ADH-like_C"/>
</dbReference>
<dbReference type="Gene3D" id="3.40.50.720">
    <property type="entry name" value="NAD(P)-binding Rossmann-like Domain"/>
    <property type="match status" value="1"/>
</dbReference>
<dbReference type="SUPFAM" id="SSF50129">
    <property type="entry name" value="GroES-like"/>
    <property type="match status" value="1"/>
</dbReference>
<gene>
    <name evidence="6" type="ORF">J2Z66_001031</name>
</gene>
<evidence type="ECO:0000256" key="4">
    <source>
        <dbReference type="RuleBase" id="RU361277"/>
    </source>
</evidence>
<evidence type="ECO:0000313" key="7">
    <source>
        <dbReference type="Proteomes" id="UP001519287"/>
    </source>
</evidence>
<dbReference type="PANTHER" id="PTHR43401:SF2">
    <property type="entry name" value="L-THREONINE 3-DEHYDROGENASE"/>
    <property type="match status" value="1"/>
</dbReference>
<dbReference type="SUPFAM" id="SSF51735">
    <property type="entry name" value="NAD(P)-binding Rossmann-fold domains"/>
    <property type="match status" value="1"/>
</dbReference>